<evidence type="ECO:0000259" key="5">
    <source>
        <dbReference type="PROSITE" id="PS50984"/>
    </source>
</evidence>
<evidence type="ECO:0000313" key="6">
    <source>
        <dbReference type="EMBL" id="EFN56285.1"/>
    </source>
</evidence>
<organism evidence="7">
    <name type="scientific">Chlorella variabilis</name>
    <name type="common">Green alga</name>
    <dbReference type="NCBI Taxonomy" id="554065"/>
    <lineage>
        <taxon>Eukaryota</taxon>
        <taxon>Viridiplantae</taxon>
        <taxon>Chlorophyta</taxon>
        <taxon>core chlorophytes</taxon>
        <taxon>Trebouxiophyceae</taxon>
        <taxon>Chlorellales</taxon>
        <taxon>Chlorellaceae</taxon>
        <taxon>Chlorella clade</taxon>
        <taxon>Chlorella</taxon>
    </lineage>
</organism>
<evidence type="ECO:0000256" key="3">
    <source>
        <dbReference type="ARBA" id="ARBA00023235"/>
    </source>
</evidence>
<reference evidence="6 7" key="1">
    <citation type="journal article" date="2010" name="Plant Cell">
        <title>The Chlorella variabilis NC64A genome reveals adaptation to photosymbiosis, coevolution with viruses, and cryptic sex.</title>
        <authorList>
            <person name="Blanc G."/>
            <person name="Duncan G."/>
            <person name="Agarkova I."/>
            <person name="Borodovsky M."/>
            <person name="Gurnon J."/>
            <person name="Kuo A."/>
            <person name="Lindquist E."/>
            <person name="Lucas S."/>
            <person name="Pangilinan J."/>
            <person name="Polle J."/>
            <person name="Salamov A."/>
            <person name="Terry A."/>
            <person name="Yamada T."/>
            <person name="Dunigan D.D."/>
            <person name="Grigoriev I.V."/>
            <person name="Claverie J.M."/>
            <person name="Van Etten J.L."/>
        </authorList>
    </citation>
    <scope>NUCLEOTIDE SEQUENCE [LARGE SCALE GENOMIC DNA]</scope>
    <source>
        <strain evidence="6 7">NC64A</strain>
    </source>
</reference>
<comment type="similarity">
    <text evidence="1">Belongs to the pseudouridine synthase TruD family.</text>
</comment>
<dbReference type="SUPFAM" id="SSF55120">
    <property type="entry name" value="Pseudouridine synthase"/>
    <property type="match status" value="1"/>
</dbReference>
<dbReference type="InParanoid" id="E1ZCR5"/>
<feature type="region of interest" description="Disordered" evidence="4">
    <location>
        <begin position="165"/>
        <end position="248"/>
    </location>
</feature>
<dbReference type="InterPro" id="IPR001656">
    <property type="entry name" value="PsdUridine_synth_TruD"/>
</dbReference>
<dbReference type="Proteomes" id="UP000008141">
    <property type="component" value="Unassembled WGS sequence"/>
</dbReference>
<dbReference type="GO" id="GO:0003723">
    <property type="term" value="F:RNA binding"/>
    <property type="evidence" value="ECO:0007669"/>
    <property type="project" value="InterPro"/>
</dbReference>
<evidence type="ECO:0000256" key="4">
    <source>
        <dbReference type="SAM" id="MobiDB-lite"/>
    </source>
</evidence>
<dbReference type="InterPro" id="IPR011760">
    <property type="entry name" value="PsdUridine_synth_TruD_insert"/>
</dbReference>
<dbReference type="KEGG" id="cvr:CHLNCDRAFT_145167"/>
<dbReference type="GeneID" id="17355587"/>
<feature type="region of interest" description="Disordered" evidence="4">
    <location>
        <begin position="678"/>
        <end position="709"/>
    </location>
</feature>
<dbReference type="FunCoup" id="E1ZCR5">
    <property type="interactions" value="1628"/>
</dbReference>
<dbReference type="GO" id="GO:0009982">
    <property type="term" value="F:pseudouridine synthase activity"/>
    <property type="evidence" value="ECO:0007669"/>
    <property type="project" value="InterPro"/>
</dbReference>
<evidence type="ECO:0000256" key="2">
    <source>
        <dbReference type="ARBA" id="ARBA00022694"/>
    </source>
</evidence>
<feature type="compositionally biased region" description="Polar residues" evidence="4">
    <location>
        <begin position="209"/>
        <end position="221"/>
    </location>
</feature>
<sequence>MAASSEEAAVGVTLHANSCPGFQAILKHRHAARGPYTDFKVNEVDLEGRVVRLTSLEVPKANIVERPDAGEAPVAAPNAASNPSEAVEVAVQRYAAISGASSAQLDPLRSFLLQALQHQAAAKHPRGSGTVRQPAPQPLVLDPAMAAKDQRTAVHLLFKSLPGFPRLETNTVEPPVGHAAQEDRGQQLPQQPHDQKQRQQQQQEAQDGTAGSLTSKPQCIQVQLVGSRSGRFDSGGGRGQKRKWRDDSGWPGGSLRYTKFVLFKENMDSQHAISSLAKLLHVSHKLFAIAGTKDKRGVTVQQVTAFKLDPARLAALNPRLRGMFELVLRAIKAESATEVAAAVDALRLSGFINYYGLQRFGTGAVPTHRVGQALLCGQWRDAVRLLLTPRDDCPRPEQAEACRLYLEQGDVEGSLRLMPRFLVTEPTLLQGLKQHGPNGFLNALMMLPRNLRTIYIHAYQSYLWNAAASHRVQTYGPSAVVAGDLVLPYSARQRSAARNRSRPGVPAAVAGEVVETDADAAANEEEHVSAAVKVHVVTVEEAAAGAWRMEDVVLPLPGSEVLYPQHGTADVYLQLAAADGVSLDSSPHGSKDFSIMELTGAYRHLLHRPADLEYELVRYSHPDIDLASTDLMELRGEQLPAPISDKSSDCYLALRLAFTLPSSCYATMLIRELTKQPSSTAHHKALPHDEELNHGGGSEKQKAAAKPAA</sequence>
<feature type="compositionally biased region" description="Basic and acidic residues" evidence="4">
    <location>
        <begin position="686"/>
        <end position="702"/>
    </location>
</feature>
<dbReference type="GO" id="GO:0008033">
    <property type="term" value="P:tRNA processing"/>
    <property type="evidence" value="ECO:0007669"/>
    <property type="project" value="UniProtKB-KW"/>
</dbReference>
<dbReference type="PROSITE" id="PS01268">
    <property type="entry name" value="UPF0024"/>
    <property type="match status" value="1"/>
</dbReference>
<name>E1ZCR5_CHLVA</name>
<dbReference type="PANTHER" id="PTHR13326:SF21">
    <property type="entry name" value="PSEUDOURIDYLATE SYNTHASE PUS7L"/>
    <property type="match status" value="1"/>
</dbReference>
<dbReference type="OMA" id="WINYFGH"/>
<dbReference type="EMBL" id="GL433842">
    <property type="protein sequence ID" value="EFN56285.1"/>
    <property type="molecule type" value="Genomic_DNA"/>
</dbReference>
<keyword evidence="2" id="KW-0819">tRNA processing</keyword>
<feature type="compositionally biased region" description="Low complexity" evidence="4">
    <location>
        <begin position="186"/>
        <end position="206"/>
    </location>
</feature>
<dbReference type="PROSITE" id="PS50984">
    <property type="entry name" value="TRUD"/>
    <property type="match status" value="1"/>
</dbReference>
<dbReference type="eggNOG" id="KOG2339">
    <property type="taxonomic scope" value="Eukaryota"/>
</dbReference>
<dbReference type="Pfam" id="PF01142">
    <property type="entry name" value="TruD"/>
    <property type="match status" value="1"/>
</dbReference>
<dbReference type="PIRSF" id="PIRSF037016">
    <property type="entry name" value="Pseudouridin_synth_euk_prd"/>
    <property type="match status" value="1"/>
</dbReference>
<evidence type="ECO:0000256" key="1">
    <source>
        <dbReference type="ARBA" id="ARBA00007953"/>
    </source>
</evidence>
<proteinExistence type="inferred from homology"/>
<dbReference type="InterPro" id="IPR020119">
    <property type="entry name" value="PsdUridine_synth_TruD_CS"/>
</dbReference>
<dbReference type="Gene3D" id="3.30.2350.20">
    <property type="entry name" value="TruD, catalytic domain"/>
    <property type="match status" value="3"/>
</dbReference>
<dbReference type="InterPro" id="IPR042214">
    <property type="entry name" value="TruD_catalytic"/>
</dbReference>
<dbReference type="InterPro" id="IPR020103">
    <property type="entry name" value="PsdUridine_synth_cat_dom_sf"/>
</dbReference>
<protein>
    <recommendedName>
        <fullName evidence="5">TRUD domain-containing protein</fullName>
    </recommendedName>
</protein>
<accession>E1ZCR5</accession>
<feature type="domain" description="TRUD" evidence="5">
    <location>
        <begin position="350"/>
        <end position="608"/>
    </location>
</feature>
<dbReference type="GO" id="GO:0005634">
    <property type="term" value="C:nucleus"/>
    <property type="evidence" value="ECO:0007669"/>
    <property type="project" value="TreeGrafter"/>
</dbReference>
<dbReference type="OrthoDB" id="447290at2759"/>
<dbReference type="CDD" id="cd02576">
    <property type="entry name" value="PseudoU_synth_ScPUS7"/>
    <property type="match status" value="1"/>
</dbReference>
<dbReference type="PANTHER" id="PTHR13326">
    <property type="entry name" value="TRNA PSEUDOURIDINE SYNTHASE D"/>
    <property type="match status" value="1"/>
</dbReference>
<gene>
    <name evidence="6" type="ORF">CHLNCDRAFT_145167</name>
</gene>
<keyword evidence="7" id="KW-1185">Reference proteome</keyword>
<dbReference type="STRING" id="554065.E1ZCR5"/>
<dbReference type="RefSeq" id="XP_005848387.1">
    <property type="nucleotide sequence ID" value="XM_005848325.1"/>
</dbReference>
<evidence type="ECO:0000313" key="7">
    <source>
        <dbReference type="Proteomes" id="UP000008141"/>
    </source>
</evidence>
<dbReference type="GO" id="GO:0001522">
    <property type="term" value="P:pseudouridine synthesis"/>
    <property type="evidence" value="ECO:0007669"/>
    <property type="project" value="InterPro"/>
</dbReference>
<keyword evidence="3" id="KW-0413">Isomerase</keyword>
<dbReference type="AlphaFoldDB" id="E1ZCR5"/>